<dbReference type="STRING" id="306541.SAMN05421668_11068"/>
<reference evidence="2 3" key="1">
    <citation type="submission" date="2016-10" db="EMBL/GenBank/DDBJ databases">
        <authorList>
            <person name="de Groot N.N."/>
        </authorList>
    </citation>
    <scope>NUCLEOTIDE SEQUENCE [LARGE SCALE GENOMIC DNA]</scope>
    <source>
        <strain evidence="2 3">DSM 17074</strain>
    </source>
</reference>
<keyword evidence="1" id="KW-0812">Transmembrane</keyword>
<name>A0A1I6ST18_9BACI</name>
<proteinExistence type="predicted"/>
<feature type="transmembrane region" description="Helical" evidence="1">
    <location>
        <begin position="12"/>
        <end position="35"/>
    </location>
</feature>
<dbReference type="AlphaFoldDB" id="A0A1I6ST18"/>
<evidence type="ECO:0000313" key="3">
    <source>
        <dbReference type="Proteomes" id="UP000199139"/>
    </source>
</evidence>
<sequence length="47" mass="5603">MNERILFKSVEVTSVPLILGENTAPFNYFLFLCFFDIMKQRNKDRSE</sequence>
<keyword evidence="1" id="KW-1133">Transmembrane helix</keyword>
<protein>
    <submittedName>
        <fullName evidence="2">Uncharacterized protein</fullName>
    </submittedName>
</protein>
<dbReference type="EMBL" id="FPAI01000010">
    <property type="protein sequence ID" value="SFS80018.1"/>
    <property type="molecule type" value="Genomic_DNA"/>
</dbReference>
<gene>
    <name evidence="2" type="ORF">SAMN05421668_11068</name>
</gene>
<dbReference type="Proteomes" id="UP000199139">
    <property type="component" value="Unassembled WGS sequence"/>
</dbReference>
<evidence type="ECO:0000256" key="1">
    <source>
        <dbReference type="SAM" id="Phobius"/>
    </source>
</evidence>
<accession>A0A1I6ST18</accession>
<organism evidence="2 3">
    <name type="scientific">Halolactibacillus miurensis</name>
    <dbReference type="NCBI Taxonomy" id="306541"/>
    <lineage>
        <taxon>Bacteria</taxon>
        <taxon>Bacillati</taxon>
        <taxon>Bacillota</taxon>
        <taxon>Bacilli</taxon>
        <taxon>Bacillales</taxon>
        <taxon>Bacillaceae</taxon>
        <taxon>Halolactibacillus</taxon>
    </lineage>
</organism>
<evidence type="ECO:0000313" key="2">
    <source>
        <dbReference type="EMBL" id="SFS80018.1"/>
    </source>
</evidence>
<keyword evidence="1" id="KW-0472">Membrane</keyword>